<dbReference type="PANTHER" id="PTHR18952:SF265">
    <property type="entry name" value="CARBONIC ANHYDRASE"/>
    <property type="match status" value="1"/>
</dbReference>
<accession>A0AAD5DT83</accession>
<sequence length="843" mass="90675">MQHQGAGSQQRAGGSAAAAAVGLATAAAAAAQLWPEQAHCEAVPASASAFRPPGGAEEHSGGWLGWLGSLAPWGGERRAEPDWLQAVREDPRVAVVMAFALPFLSLSFGFVPTQADMEKAAKQVEPHLSHLRPWELSVLLWGAARLGFAPSPALLRQVQERVSAVLQEPPSSPGAFSTQEACMVAWSLSALEAQTPQLWAAELAFISACPAGSMDEVALIHLFQAGMFADRVAVTALTDTDETTPRMRSAADEVRATLAAGGCPLPLITRAEQAYRAASHQAGFDGPLIVELTMLRLLVTIYQELGDALAYQPLFNDMKLLDLKHARQLLDDPYLLAKFKSEIADKRSRANDFTRTLADVSRTLRGMGLYHTVQMPVEDDVVHVDIALPDYKVAFFLETPTPGRGSSSRAGGREAADARLSFLDVEGTMLSGYLANESPGTKLAKLRLLQQRGWVVLPLQWVDNIRGEAEKRRLLLQQLDKAGQQQLMRGRVSSMLHGAMRQAEESKLGRERQVYFGNSALHAHGRRLMAEGASWNYNTNGADWPGTCASGSKQSPIAFSTDGLPAFSAEARANLQLGVVKGLKVINTGHGVQIEWDSLEGSAATVPVVDDTWHAIFNGSSEGKEVRQVPVKPLQFHLHTASEHLVNGELAPVELHIVTAVDNTTDPNAWVPENCRQSLCLAVFGVSIWLNPDPYAESDSFWQTVVDNLPTATGKPGANNLTSPDTLNLTALLPEDLTFATYSGSLTTPPCSEGVQWHMFVTPKRELTAAQLNALQSIAATAKAETLAACPADEVMPEVSKADGASNASDNTVELGCKVPTGARITNRQVMPLNGRTVFISKP</sequence>
<keyword evidence="9" id="KW-1185">Reference proteome</keyword>
<gene>
    <name evidence="8" type="ORF">COHA_004375</name>
</gene>
<evidence type="ECO:0000256" key="1">
    <source>
        <dbReference type="ARBA" id="ARBA00010718"/>
    </source>
</evidence>
<reference evidence="8" key="1">
    <citation type="submission" date="2020-11" db="EMBL/GenBank/DDBJ databases">
        <title>Chlorella ohadii genome sequencing and assembly.</title>
        <authorList>
            <person name="Murik O."/>
            <person name="Treves H."/>
            <person name="Kedem I."/>
            <person name="Shotland Y."/>
            <person name="Kaplan A."/>
        </authorList>
    </citation>
    <scope>NUCLEOTIDE SEQUENCE</scope>
    <source>
        <strain evidence="8">1</strain>
    </source>
</reference>
<dbReference type="InterPro" id="IPR023561">
    <property type="entry name" value="Carbonic_anhydrase_a-class"/>
</dbReference>
<dbReference type="Gene3D" id="3.10.200.10">
    <property type="entry name" value="Alpha carbonic anhydrase"/>
    <property type="match status" value="1"/>
</dbReference>
<dbReference type="Proteomes" id="UP001205105">
    <property type="component" value="Unassembled WGS sequence"/>
</dbReference>
<dbReference type="PROSITE" id="PS51144">
    <property type="entry name" value="ALPHA_CA_2"/>
    <property type="match status" value="1"/>
</dbReference>
<keyword evidence="4" id="KW-0862">Zinc</keyword>
<evidence type="ECO:0000256" key="5">
    <source>
        <dbReference type="ARBA" id="ARBA00023239"/>
    </source>
</evidence>
<comment type="similarity">
    <text evidence="1">Belongs to the alpha-carbonic anhydrase family.</text>
</comment>
<evidence type="ECO:0000313" key="8">
    <source>
        <dbReference type="EMBL" id="KAI7841846.1"/>
    </source>
</evidence>
<dbReference type="EC" id="4.2.1.1" evidence="2"/>
<comment type="caution">
    <text evidence="8">The sequence shown here is derived from an EMBL/GenBank/DDBJ whole genome shotgun (WGS) entry which is preliminary data.</text>
</comment>
<dbReference type="SMART" id="SM01057">
    <property type="entry name" value="Carb_anhydrase"/>
    <property type="match status" value="1"/>
</dbReference>
<evidence type="ECO:0000259" key="7">
    <source>
        <dbReference type="PROSITE" id="PS51144"/>
    </source>
</evidence>
<dbReference type="InterPro" id="IPR001148">
    <property type="entry name" value="CA_dom"/>
</dbReference>
<dbReference type="Pfam" id="PF00194">
    <property type="entry name" value="Carb_anhydrase"/>
    <property type="match status" value="1"/>
</dbReference>
<dbReference type="EMBL" id="JADXDR010000058">
    <property type="protein sequence ID" value="KAI7841846.1"/>
    <property type="molecule type" value="Genomic_DNA"/>
</dbReference>
<evidence type="ECO:0000256" key="6">
    <source>
        <dbReference type="ARBA" id="ARBA00048348"/>
    </source>
</evidence>
<keyword evidence="3" id="KW-0479">Metal-binding</keyword>
<keyword evidence="5" id="KW-0456">Lyase</keyword>
<evidence type="ECO:0000256" key="4">
    <source>
        <dbReference type="ARBA" id="ARBA00022833"/>
    </source>
</evidence>
<proteinExistence type="inferred from homology"/>
<evidence type="ECO:0000256" key="3">
    <source>
        <dbReference type="ARBA" id="ARBA00022723"/>
    </source>
</evidence>
<comment type="catalytic activity">
    <reaction evidence="6">
        <text>hydrogencarbonate + H(+) = CO2 + H2O</text>
        <dbReference type="Rhea" id="RHEA:10748"/>
        <dbReference type="ChEBI" id="CHEBI:15377"/>
        <dbReference type="ChEBI" id="CHEBI:15378"/>
        <dbReference type="ChEBI" id="CHEBI:16526"/>
        <dbReference type="ChEBI" id="CHEBI:17544"/>
        <dbReference type="EC" id="4.2.1.1"/>
    </reaction>
</comment>
<dbReference type="InterPro" id="IPR041891">
    <property type="entry name" value="Alpha_CA_prokaryot-like"/>
</dbReference>
<dbReference type="GO" id="GO:0004089">
    <property type="term" value="F:carbonate dehydratase activity"/>
    <property type="evidence" value="ECO:0007669"/>
    <property type="project" value="UniProtKB-EC"/>
</dbReference>
<dbReference type="PANTHER" id="PTHR18952">
    <property type="entry name" value="CARBONIC ANHYDRASE"/>
    <property type="match status" value="1"/>
</dbReference>
<feature type="domain" description="Alpha-carbonic anhydrase" evidence="7">
    <location>
        <begin position="533"/>
        <end position="842"/>
    </location>
</feature>
<evidence type="ECO:0000313" key="9">
    <source>
        <dbReference type="Proteomes" id="UP001205105"/>
    </source>
</evidence>
<protein>
    <recommendedName>
        <fullName evidence="2">carbonic anhydrase</fullName>
        <ecNumber evidence="2">4.2.1.1</ecNumber>
    </recommendedName>
</protein>
<name>A0AAD5DT83_9CHLO</name>
<dbReference type="SUPFAM" id="SSF51069">
    <property type="entry name" value="Carbonic anhydrase"/>
    <property type="match status" value="1"/>
</dbReference>
<dbReference type="CDD" id="cd03124">
    <property type="entry name" value="alpha_CA_prokaryotic_like"/>
    <property type="match status" value="1"/>
</dbReference>
<dbReference type="InterPro" id="IPR036398">
    <property type="entry name" value="CA_dom_sf"/>
</dbReference>
<organism evidence="8 9">
    <name type="scientific">Chlorella ohadii</name>
    <dbReference type="NCBI Taxonomy" id="2649997"/>
    <lineage>
        <taxon>Eukaryota</taxon>
        <taxon>Viridiplantae</taxon>
        <taxon>Chlorophyta</taxon>
        <taxon>core chlorophytes</taxon>
        <taxon>Trebouxiophyceae</taxon>
        <taxon>Chlorellales</taxon>
        <taxon>Chlorellaceae</taxon>
        <taxon>Chlorella clade</taxon>
        <taxon>Chlorella</taxon>
    </lineage>
</organism>
<dbReference type="AlphaFoldDB" id="A0AAD5DT83"/>
<dbReference type="GO" id="GO:0008270">
    <property type="term" value="F:zinc ion binding"/>
    <property type="evidence" value="ECO:0007669"/>
    <property type="project" value="InterPro"/>
</dbReference>
<evidence type="ECO:0000256" key="2">
    <source>
        <dbReference type="ARBA" id="ARBA00012925"/>
    </source>
</evidence>